<dbReference type="InterPro" id="IPR000305">
    <property type="entry name" value="GIY-YIG_endonuc"/>
</dbReference>
<dbReference type="Pfam" id="PF01541">
    <property type="entry name" value="GIY-YIG"/>
    <property type="match status" value="1"/>
</dbReference>
<dbReference type="GO" id="GO:0009380">
    <property type="term" value="C:excinuclease repair complex"/>
    <property type="evidence" value="ECO:0007669"/>
    <property type="project" value="InterPro"/>
</dbReference>
<organism evidence="17 18">
    <name type="scientific">Marinobacter segnicrescens</name>
    <dbReference type="NCBI Taxonomy" id="430453"/>
    <lineage>
        <taxon>Bacteria</taxon>
        <taxon>Pseudomonadati</taxon>
        <taxon>Pseudomonadota</taxon>
        <taxon>Gammaproteobacteria</taxon>
        <taxon>Pseudomonadales</taxon>
        <taxon>Marinobacteraceae</taxon>
        <taxon>Marinobacter</taxon>
    </lineage>
</organism>
<dbReference type="PROSITE" id="PS50151">
    <property type="entry name" value="UVR"/>
    <property type="match status" value="1"/>
</dbReference>
<evidence type="ECO:0000256" key="10">
    <source>
        <dbReference type="ARBA" id="ARBA00062841"/>
    </source>
</evidence>
<dbReference type="Proteomes" id="UP000198762">
    <property type="component" value="Unassembled WGS sequence"/>
</dbReference>
<evidence type="ECO:0000256" key="6">
    <source>
        <dbReference type="ARBA" id="ARBA00023204"/>
    </source>
</evidence>
<feature type="domain" description="UvrC family homology region profile" evidence="16">
    <location>
        <begin position="281"/>
        <end position="508"/>
    </location>
</feature>
<feature type="domain" description="GIY-YIG" evidence="15">
    <location>
        <begin position="42"/>
        <end position="120"/>
    </location>
</feature>
<keyword evidence="6 13" id="KW-0234">DNA repair</keyword>
<dbReference type="InterPro" id="IPR001943">
    <property type="entry name" value="UVR_dom"/>
</dbReference>
<dbReference type="CDD" id="cd10434">
    <property type="entry name" value="GIY-YIG_UvrC_Cho"/>
    <property type="match status" value="1"/>
</dbReference>
<evidence type="ECO:0000256" key="3">
    <source>
        <dbReference type="ARBA" id="ARBA00022763"/>
    </source>
</evidence>
<dbReference type="Pfam" id="PF02151">
    <property type="entry name" value="UVR"/>
    <property type="match status" value="1"/>
</dbReference>
<keyword evidence="4 13" id="KW-0228">DNA excision</keyword>
<dbReference type="NCBIfam" id="TIGR00194">
    <property type="entry name" value="uvrC"/>
    <property type="match status" value="1"/>
</dbReference>
<dbReference type="EMBL" id="FOHZ01000001">
    <property type="protein sequence ID" value="SES65229.1"/>
    <property type="molecule type" value="Genomic_DNA"/>
</dbReference>
<evidence type="ECO:0000256" key="5">
    <source>
        <dbReference type="ARBA" id="ARBA00022881"/>
    </source>
</evidence>
<dbReference type="SUPFAM" id="SSF46600">
    <property type="entry name" value="C-terminal UvrC-binding domain of UvrB"/>
    <property type="match status" value="1"/>
</dbReference>
<dbReference type="Gene3D" id="4.10.860.10">
    <property type="entry name" value="UVR domain"/>
    <property type="match status" value="1"/>
</dbReference>
<dbReference type="Pfam" id="PF14520">
    <property type="entry name" value="HHH_5"/>
    <property type="match status" value="1"/>
</dbReference>
<evidence type="ECO:0000256" key="7">
    <source>
        <dbReference type="ARBA" id="ARBA00023236"/>
    </source>
</evidence>
<proteinExistence type="inferred from homology"/>
<protein>
    <recommendedName>
        <fullName evidence="11 13">UvrABC system protein C</fullName>
        <shortName evidence="13">Protein UvrC</shortName>
    </recommendedName>
    <alternativeName>
        <fullName evidence="12 13">Excinuclease ABC subunit C</fullName>
    </alternativeName>
</protein>
<sequence>MWSWRLWRFDSGCLMPTRSDTPPRESNDQGFDSKAFLKRLTERPGVYRMYDDGGNILYVGKARNLKKRVGSYFRKSGLAPKTAALVTRIHHIEVTVTGSETEALLLEQNLIKSERPPYNILLRDDKSYPYIYLSGHDDYPSLTFRRGRTRKGQGTWFGPYPSSGAVKESLNILQKIFRIRDCSESYFRNRTRPCLQYQINRCTAPCVGYITPEDYQADVRHATMFLEGKNPAIIRDLMDSMEQAAANLEFEKAAACRDQINHLRHVQEQQAIDSESGDADVIAMAQDAGIVCVVVIIVRGGRVLGTKDYFPRFSLEQTDAELLAAFLGQFYFGSATRREIPRDVLVTAMPDEHELLSEALSDQAGRETRIRQNVRGERRKWLELAQTNARQTLMTHLASKETVYRRLLALRDLLDLAETPSRMECFDISHSHGENTVASCVVFDENGPLKSDYRLYNIEGITGGDDYAAMKQVLTRRYRRMVNGEGKRPDLVLIDGGKGQLRMAREVFEELGIRDIPLIGVAKGVTRRAGMEQLIDALTGRVFRVPPDSPALHLIQHIRDESHRFAITGHRARRDKKRRQSTLEGIEGVGPKRRRDLIRYFGSVKTLRDAGVDEIAKVQGISKTLAESIYAALHDE</sequence>
<dbReference type="AlphaFoldDB" id="A0A1H9Y8H0"/>
<dbReference type="Gene3D" id="3.30.420.340">
    <property type="entry name" value="UvrC, RNAse H endonuclease domain"/>
    <property type="match status" value="1"/>
</dbReference>
<dbReference type="FunFam" id="3.30.420.340:FF:000001">
    <property type="entry name" value="UvrABC system protein C"/>
    <property type="match status" value="1"/>
</dbReference>
<dbReference type="Gene3D" id="3.40.1440.10">
    <property type="entry name" value="GIY-YIG endonuclease"/>
    <property type="match status" value="1"/>
</dbReference>
<dbReference type="GO" id="GO:0009381">
    <property type="term" value="F:excinuclease ABC activity"/>
    <property type="evidence" value="ECO:0007669"/>
    <property type="project" value="UniProtKB-UniRule"/>
</dbReference>
<dbReference type="SUPFAM" id="SSF82771">
    <property type="entry name" value="GIY-YIG endonuclease"/>
    <property type="match status" value="1"/>
</dbReference>
<evidence type="ECO:0000256" key="12">
    <source>
        <dbReference type="ARBA" id="ARBA00077138"/>
    </source>
</evidence>
<dbReference type="PROSITE" id="PS50165">
    <property type="entry name" value="UVRC"/>
    <property type="match status" value="1"/>
</dbReference>
<dbReference type="InterPro" id="IPR003583">
    <property type="entry name" value="Hlx-hairpin-Hlx_DNA-bd_motif"/>
</dbReference>
<comment type="subcellular location">
    <subcellularLocation>
        <location evidence="1 13">Cytoplasm</location>
    </subcellularLocation>
</comment>
<dbReference type="HAMAP" id="MF_00203">
    <property type="entry name" value="UvrC"/>
    <property type="match status" value="1"/>
</dbReference>
<keyword evidence="5 13" id="KW-0267">Excision nuclease</keyword>
<dbReference type="InterPro" id="IPR001162">
    <property type="entry name" value="UvrC_RNase_H_dom"/>
</dbReference>
<evidence type="ECO:0000256" key="13">
    <source>
        <dbReference type="HAMAP-Rule" id="MF_00203"/>
    </source>
</evidence>
<comment type="subunit">
    <text evidence="10 13">Interacts with UvrB in an incision complex.</text>
</comment>
<dbReference type="Gene3D" id="1.10.150.20">
    <property type="entry name" value="5' to 3' exonuclease, C-terminal subdomain"/>
    <property type="match status" value="1"/>
</dbReference>
<dbReference type="InterPro" id="IPR038476">
    <property type="entry name" value="UvrC_RNase_H_dom_sf"/>
</dbReference>
<evidence type="ECO:0000256" key="4">
    <source>
        <dbReference type="ARBA" id="ARBA00022769"/>
    </source>
</evidence>
<name>A0A1H9Y8H0_9GAMM</name>
<evidence type="ECO:0000256" key="2">
    <source>
        <dbReference type="ARBA" id="ARBA00022490"/>
    </source>
</evidence>
<comment type="function">
    <text evidence="8 13">The UvrABC repair system catalyzes the recognition and processing of DNA lesions. UvrC both incises the 5' and 3' sides of the lesion. The N-terminal half is responsible for the 3' incision and the C-terminal half is responsible for the 5' incision.</text>
</comment>
<dbReference type="PANTHER" id="PTHR30562">
    <property type="entry name" value="UVRC/OXIDOREDUCTASE"/>
    <property type="match status" value="1"/>
</dbReference>
<dbReference type="SMART" id="SM00278">
    <property type="entry name" value="HhH1"/>
    <property type="match status" value="2"/>
</dbReference>
<comment type="similarity">
    <text evidence="9 13">Belongs to the UvrC family.</text>
</comment>
<dbReference type="GO" id="GO:0005737">
    <property type="term" value="C:cytoplasm"/>
    <property type="evidence" value="ECO:0007669"/>
    <property type="project" value="UniProtKB-SubCell"/>
</dbReference>
<keyword evidence="18" id="KW-1185">Reference proteome</keyword>
<gene>
    <name evidence="13" type="primary">uvrC</name>
    <name evidence="17" type="ORF">SAMN04487962_10127</name>
</gene>
<dbReference type="SMART" id="SM00465">
    <property type="entry name" value="GIYc"/>
    <property type="match status" value="1"/>
</dbReference>
<dbReference type="GO" id="GO:0006289">
    <property type="term" value="P:nucleotide-excision repair"/>
    <property type="evidence" value="ECO:0007669"/>
    <property type="project" value="UniProtKB-UniRule"/>
</dbReference>
<evidence type="ECO:0000256" key="1">
    <source>
        <dbReference type="ARBA" id="ARBA00004496"/>
    </source>
</evidence>
<dbReference type="InterPro" id="IPR004791">
    <property type="entry name" value="UvrC"/>
</dbReference>
<evidence type="ECO:0000259" key="14">
    <source>
        <dbReference type="PROSITE" id="PS50151"/>
    </source>
</evidence>
<accession>A0A1H9Y8H0</accession>
<evidence type="ECO:0000256" key="8">
    <source>
        <dbReference type="ARBA" id="ARBA00059452"/>
    </source>
</evidence>
<dbReference type="GO" id="GO:0003677">
    <property type="term" value="F:DNA binding"/>
    <property type="evidence" value="ECO:0007669"/>
    <property type="project" value="UniProtKB-UniRule"/>
</dbReference>
<dbReference type="PROSITE" id="PS50164">
    <property type="entry name" value="GIY_YIG"/>
    <property type="match status" value="1"/>
</dbReference>
<dbReference type="GO" id="GO:0009432">
    <property type="term" value="P:SOS response"/>
    <property type="evidence" value="ECO:0007669"/>
    <property type="project" value="UniProtKB-UniRule"/>
</dbReference>
<dbReference type="InterPro" id="IPR010994">
    <property type="entry name" value="RuvA_2-like"/>
</dbReference>
<evidence type="ECO:0000313" key="18">
    <source>
        <dbReference type="Proteomes" id="UP000198762"/>
    </source>
</evidence>
<dbReference type="InterPro" id="IPR035901">
    <property type="entry name" value="GIY-YIG_endonuc_sf"/>
</dbReference>
<dbReference type="FunFam" id="3.40.1440.10:FF:000001">
    <property type="entry name" value="UvrABC system protein C"/>
    <property type="match status" value="1"/>
</dbReference>
<dbReference type="SUPFAM" id="SSF47781">
    <property type="entry name" value="RuvA domain 2-like"/>
    <property type="match status" value="1"/>
</dbReference>
<keyword evidence="2 13" id="KW-0963">Cytoplasm</keyword>
<evidence type="ECO:0000259" key="16">
    <source>
        <dbReference type="PROSITE" id="PS50165"/>
    </source>
</evidence>
<evidence type="ECO:0000256" key="11">
    <source>
        <dbReference type="ARBA" id="ARBA00067419"/>
    </source>
</evidence>
<evidence type="ECO:0000259" key="15">
    <source>
        <dbReference type="PROSITE" id="PS50164"/>
    </source>
</evidence>
<keyword evidence="7 13" id="KW-0742">SOS response</keyword>
<evidence type="ECO:0000256" key="9">
    <source>
        <dbReference type="ARBA" id="ARBA00061531"/>
    </source>
</evidence>
<feature type="domain" description="UVR" evidence="14">
    <location>
        <begin position="231"/>
        <end position="266"/>
    </location>
</feature>
<dbReference type="PANTHER" id="PTHR30562:SF1">
    <property type="entry name" value="UVRABC SYSTEM PROTEIN C"/>
    <property type="match status" value="1"/>
</dbReference>
<dbReference type="Pfam" id="PF08459">
    <property type="entry name" value="UvrC_RNaseH_dom"/>
    <property type="match status" value="1"/>
</dbReference>
<dbReference type="NCBIfam" id="NF001824">
    <property type="entry name" value="PRK00558.1-5"/>
    <property type="match status" value="1"/>
</dbReference>
<reference evidence="18" key="1">
    <citation type="submission" date="2016-10" db="EMBL/GenBank/DDBJ databases">
        <authorList>
            <person name="Varghese N."/>
            <person name="Submissions S."/>
        </authorList>
    </citation>
    <scope>NUCLEOTIDE SEQUENCE [LARGE SCALE GENOMIC DNA]</scope>
    <source>
        <strain evidence="18">CGMCC 1.6489</strain>
    </source>
</reference>
<dbReference type="STRING" id="430453.SAMN04487962_10127"/>
<dbReference type="InterPro" id="IPR050066">
    <property type="entry name" value="UvrABC_protein_C"/>
</dbReference>
<keyword evidence="3 13" id="KW-0227">DNA damage</keyword>
<evidence type="ECO:0000313" key="17">
    <source>
        <dbReference type="EMBL" id="SES65229.1"/>
    </source>
</evidence>
<dbReference type="InterPro" id="IPR036876">
    <property type="entry name" value="UVR_dom_sf"/>
</dbReference>
<dbReference type="Pfam" id="PF22920">
    <property type="entry name" value="UvrC_RNaseH"/>
    <property type="match status" value="1"/>
</dbReference>
<dbReference type="InterPro" id="IPR047296">
    <property type="entry name" value="GIY-YIG_UvrC_Cho"/>
</dbReference>
<dbReference type="FunFam" id="1.10.150.20:FF:000005">
    <property type="entry name" value="UvrABC system protein C"/>
    <property type="match status" value="1"/>
</dbReference>